<dbReference type="RefSeq" id="WP_211612085.1">
    <property type="nucleotide sequence ID" value="NZ_CAJNBK010000007.1"/>
</dbReference>
<organism evidence="10 11">
    <name type="scientific">Paraburkholderia haematera</name>
    <dbReference type="NCBI Taxonomy" id="2793077"/>
    <lineage>
        <taxon>Bacteria</taxon>
        <taxon>Pseudomonadati</taxon>
        <taxon>Pseudomonadota</taxon>
        <taxon>Betaproteobacteria</taxon>
        <taxon>Burkholderiales</taxon>
        <taxon>Burkholderiaceae</taxon>
        <taxon>Paraburkholderia</taxon>
    </lineage>
</organism>
<evidence type="ECO:0000256" key="1">
    <source>
        <dbReference type="ARBA" id="ARBA00004236"/>
    </source>
</evidence>
<evidence type="ECO:0000256" key="5">
    <source>
        <dbReference type="ARBA" id="ARBA00022989"/>
    </source>
</evidence>
<evidence type="ECO:0000256" key="3">
    <source>
        <dbReference type="ARBA" id="ARBA00022692"/>
    </source>
</evidence>
<evidence type="ECO:0000256" key="8">
    <source>
        <dbReference type="SAM" id="Phobius"/>
    </source>
</evidence>
<name>A0ABM8RID9_9BURK</name>
<keyword evidence="7 8" id="KW-0472">Membrane</keyword>
<feature type="transmembrane region" description="Helical" evidence="8">
    <location>
        <begin position="28"/>
        <end position="46"/>
    </location>
</feature>
<reference evidence="10 11" key="1">
    <citation type="submission" date="2021-02" db="EMBL/GenBank/DDBJ databases">
        <authorList>
            <person name="Vanwijnsberghe S."/>
        </authorList>
    </citation>
    <scope>NUCLEOTIDE SEQUENCE [LARGE SCALE GENOMIC DNA]</scope>
    <source>
        <strain evidence="10 11">LMG 31837</strain>
    </source>
</reference>
<feature type="transmembrane region" description="Helical" evidence="8">
    <location>
        <begin position="58"/>
        <end position="79"/>
    </location>
</feature>
<comment type="caution">
    <text evidence="10">The sequence shown here is derived from an EMBL/GenBank/DDBJ whole genome shotgun (WGS) entry which is preliminary data.</text>
</comment>
<comment type="subcellular location">
    <subcellularLocation>
        <location evidence="1">Cell membrane</location>
    </subcellularLocation>
</comment>
<dbReference type="EMBL" id="CAJNBK010000007">
    <property type="protein sequence ID" value="CAE6754594.1"/>
    <property type="molecule type" value="Genomic_DNA"/>
</dbReference>
<dbReference type="Proteomes" id="UP000672526">
    <property type="component" value="Unassembled WGS sequence"/>
</dbReference>
<dbReference type="InterPro" id="IPR043760">
    <property type="entry name" value="PycTM_dom"/>
</dbReference>
<keyword evidence="3 8" id="KW-0812">Transmembrane</keyword>
<keyword evidence="2" id="KW-1003">Cell membrane</keyword>
<feature type="domain" description="Pycsar effector protein" evidence="9">
    <location>
        <begin position="16"/>
        <end position="164"/>
    </location>
</feature>
<evidence type="ECO:0000256" key="2">
    <source>
        <dbReference type="ARBA" id="ARBA00022475"/>
    </source>
</evidence>
<dbReference type="Pfam" id="PF18967">
    <property type="entry name" value="PycTM"/>
    <property type="match status" value="1"/>
</dbReference>
<protein>
    <recommendedName>
        <fullName evidence="9">Pycsar effector protein domain-containing protein</fullName>
    </recommendedName>
</protein>
<gene>
    <name evidence="10" type="ORF">R69888_03122</name>
</gene>
<evidence type="ECO:0000256" key="6">
    <source>
        <dbReference type="ARBA" id="ARBA00023118"/>
    </source>
</evidence>
<sequence>MNDAEQVKTFQAMAEVSRKWVTTLDAKAGFLVAINGALLGFVFSSAKLTDCPLHWVRVPAYVAAALALASLLLAATVVFPRIKLDVSPSVGAVTFFAYVASKYAEPDGKRFVVDVFAMSDRDLAREALEQHHAISHVAMIKNTRVTHASTCWLGALIFTVGAVLIKAAG</sequence>
<feature type="transmembrane region" description="Helical" evidence="8">
    <location>
        <begin position="149"/>
        <end position="168"/>
    </location>
</feature>
<evidence type="ECO:0000259" key="9">
    <source>
        <dbReference type="Pfam" id="PF18967"/>
    </source>
</evidence>
<keyword evidence="4" id="KW-0547">Nucleotide-binding</keyword>
<keyword evidence="5 8" id="KW-1133">Transmembrane helix</keyword>
<keyword evidence="6" id="KW-0051">Antiviral defense</keyword>
<keyword evidence="11" id="KW-1185">Reference proteome</keyword>
<evidence type="ECO:0000313" key="11">
    <source>
        <dbReference type="Proteomes" id="UP000672526"/>
    </source>
</evidence>
<evidence type="ECO:0000256" key="4">
    <source>
        <dbReference type="ARBA" id="ARBA00022741"/>
    </source>
</evidence>
<accession>A0ABM8RID9</accession>
<proteinExistence type="predicted"/>
<evidence type="ECO:0000313" key="10">
    <source>
        <dbReference type="EMBL" id="CAE6754594.1"/>
    </source>
</evidence>
<evidence type="ECO:0000256" key="7">
    <source>
        <dbReference type="ARBA" id="ARBA00023136"/>
    </source>
</evidence>